<feature type="transmembrane region" description="Helical" evidence="1">
    <location>
        <begin position="44"/>
        <end position="67"/>
    </location>
</feature>
<dbReference type="Proteomes" id="UP001515780">
    <property type="component" value="Unassembled WGS sequence"/>
</dbReference>
<dbReference type="EMBL" id="VWXC01000042">
    <property type="protein sequence ID" value="NIG22365.1"/>
    <property type="molecule type" value="Genomic_DNA"/>
</dbReference>
<dbReference type="RefSeq" id="WP_166936756.1">
    <property type="nucleotide sequence ID" value="NZ_VWXC01000042.1"/>
</dbReference>
<comment type="caution">
    <text evidence="2">The sequence shown here is derived from an EMBL/GenBank/DDBJ whole genome shotgun (WGS) entry which is preliminary data.</text>
</comment>
<evidence type="ECO:0000313" key="3">
    <source>
        <dbReference type="Proteomes" id="UP001515780"/>
    </source>
</evidence>
<name>A0ABX0RXQ3_9GAMM</name>
<evidence type="ECO:0000313" key="2">
    <source>
        <dbReference type="EMBL" id="NIG22365.1"/>
    </source>
</evidence>
<evidence type="ECO:0000256" key="1">
    <source>
        <dbReference type="SAM" id="Phobius"/>
    </source>
</evidence>
<protein>
    <submittedName>
        <fullName evidence="2">Uncharacterized protein</fullName>
    </submittedName>
</protein>
<keyword evidence="1" id="KW-0812">Transmembrane</keyword>
<sequence length="76" mass="8701">MKITKEKVKVALISAVLLIWPFLFPPLVEHFYADEPGGVGPQPYTLFMPLVYIISAFPFLMGCYYLYDLIKTCIPK</sequence>
<accession>A0ABX0RXQ3</accession>
<organism evidence="2 3">
    <name type="scientific">Candidatus Pantoea communis</name>
    <dbReference type="NCBI Taxonomy" id="2608354"/>
    <lineage>
        <taxon>Bacteria</taxon>
        <taxon>Pseudomonadati</taxon>
        <taxon>Pseudomonadota</taxon>
        <taxon>Gammaproteobacteria</taxon>
        <taxon>Enterobacterales</taxon>
        <taxon>Erwiniaceae</taxon>
        <taxon>Pantoea</taxon>
    </lineage>
</organism>
<gene>
    <name evidence="2" type="ORF">F3J37_27360</name>
</gene>
<keyword evidence="3" id="KW-1185">Reference proteome</keyword>
<proteinExistence type="predicted"/>
<keyword evidence="1" id="KW-1133">Transmembrane helix</keyword>
<keyword evidence="1" id="KW-0472">Membrane</keyword>
<feature type="transmembrane region" description="Helical" evidence="1">
    <location>
        <begin position="12"/>
        <end position="32"/>
    </location>
</feature>
<reference evidence="2 3" key="1">
    <citation type="journal article" date="2019" name="bioRxiv">
        <title>Bacteria contribute to plant secondary compound degradation in a generalist herbivore system.</title>
        <authorList>
            <person name="Francoeur C.B."/>
            <person name="Khadempour L."/>
            <person name="Moreira-Soto R.D."/>
            <person name="Gotting K."/>
            <person name="Book A.J."/>
            <person name="Pinto-Tomas A.A."/>
            <person name="Keefover-Ring K."/>
            <person name="Currie C.R."/>
        </authorList>
    </citation>
    <scope>NUCLEOTIDE SEQUENCE [LARGE SCALE GENOMIC DNA]</scope>
    <source>
        <strain evidence="2">Al-1710</strain>
    </source>
</reference>